<dbReference type="Pfam" id="PF03372">
    <property type="entry name" value="Exo_endo_phos"/>
    <property type="match status" value="1"/>
</dbReference>
<keyword evidence="4" id="KW-0378">Hydrolase</keyword>
<protein>
    <submittedName>
        <fullName evidence="4">Endonuclease</fullName>
    </submittedName>
</protein>
<feature type="region of interest" description="Disordered" evidence="1">
    <location>
        <begin position="286"/>
        <end position="320"/>
    </location>
</feature>
<name>A0A916VQB7_9RHOB</name>
<dbReference type="InterPro" id="IPR005135">
    <property type="entry name" value="Endo/exonuclease/phosphatase"/>
</dbReference>
<reference evidence="4" key="2">
    <citation type="submission" date="2020-09" db="EMBL/GenBank/DDBJ databases">
        <authorList>
            <person name="Sun Q."/>
            <person name="Zhou Y."/>
        </authorList>
    </citation>
    <scope>NUCLEOTIDE SEQUENCE</scope>
    <source>
        <strain evidence="4">CGMCC 1.15880</strain>
    </source>
</reference>
<comment type="caution">
    <text evidence="4">The sequence shown here is derived from an EMBL/GenBank/DDBJ whole genome shotgun (WGS) entry which is preliminary data.</text>
</comment>
<dbReference type="Gene3D" id="3.60.10.10">
    <property type="entry name" value="Endonuclease/exonuclease/phosphatase"/>
    <property type="match status" value="1"/>
</dbReference>
<dbReference type="EMBL" id="BMKA01000002">
    <property type="protein sequence ID" value="GGA19458.1"/>
    <property type="molecule type" value="Genomic_DNA"/>
</dbReference>
<evidence type="ECO:0000313" key="4">
    <source>
        <dbReference type="EMBL" id="GGA19458.1"/>
    </source>
</evidence>
<dbReference type="RefSeq" id="WP_188674237.1">
    <property type="nucleotide sequence ID" value="NZ_BMKA01000002.1"/>
</dbReference>
<dbReference type="Proteomes" id="UP000628017">
    <property type="component" value="Unassembled WGS sequence"/>
</dbReference>
<sequence>MRFLPVVALCLTGLAAAADPIRIATFNAALSRKGPGLLLRDIEQGNDAQIKAVIAILQTVRPDILLINELDHDHENLTLQAFLRRLAQDTEDGAALDYPYYYAPAQNTGLPSGRDLDGDGRLGGPADNYGFGYFRGQYAMALVSRFPLDTEKALDFSDLLWKHIPNAEMPKAADGSAFPSYDALHAMRLSSKSHWDVPVVLPDGRRLHLLASHPTPPVFDGPEDMNGKRNRAEILFWDSYIRETLLPTDADFVLLGDLNADPADGEGSHDAINTLLSAEYIQDPEPRSKGGALAAQAQAGVNAEHQSDPATDTADWNDSNGPGNLRVDYVLPSAALNVSDAGVFWPAPDTAGFEWIGSDGRASSDHRLVWIDID</sequence>
<proteinExistence type="predicted"/>
<accession>A0A916VQB7</accession>
<gene>
    <name evidence="4" type="ORF">GCM10011498_20430</name>
</gene>
<reference evidence="4" key="1">
    <citation type="journal article" date="2014" name="Int. J. Syst. Evol. Microbiol.">
        <title>Complete genome sequence of Corynebacterium casei LMG S-19264T (=DSM 44701T), isolated from a smear-ripened cheese.</title>
        <authorList>
            <consortium name="US DOE Joint Genome Institute (JGI-PGF)"/>
            <person name="Walter F."/>
            <person name="Albersmeier A."/>
            <person name="Kalinowski J."/>
            <person name="Ruckert C."/>
        </authorList>
    </citation>
    <scope>NUCLEOTIDE SEQUENCE</scope>
    <source>
        <strain evidence="4">CGMCC 1.15880</strain>
    </source>
</reference>
<keyword evidence="5" id="KW-1185">Reference proteome</keyword>
<organism evidence="4 5">
    <name type="scientific">Neptunicoccus cionae</name>
    <dbReference type="NCBI Taxonomy" id="2035344"/>
    <lineage>
        <taxon>Bacteria</taxon>
        <taxon>Pseudomonadati</taxon>
        <taxon>Pseudomonadota</taxon>
        <taxon>Alphaproteobacteria</taxon>
        <taxon>Rhodobacterales</taxon>
        <taxon>Paracoccaceae</taxon>
        <taxon>Neptunicoccus</taxon>
    </lineage>
</organism>
<dbReference type="SUPFAM" id="SSF56219">
    <property type="entry name" value="DNase I-like"/>
    <property type="match status" value="1"/>
</dbReference>
<keyword evidence="2" id="KW-0732">Signal</keyword>
<feature type="chain" id="PRO_5037755613" evidence="2">
    <location>
        <begin position="18"/>
        <end position="374"/>
    </location>
</feature>
<feature type="signal peptide" evidence="2">
    <location>
        <begin position="1"/>
        <end position="17"/>
    </location>
</feature>
<feature type="compositionally biased region" description="Polar residues" evidence="1">
    <location>
        <begin position="308"/>
        <end position="320"/>
    </location>
</feature>
<evidence type="ECO:0000256" key="2">
    <source>
        <dbReference type="SAM" id="SignalP"/>
    </source>
</evidence>
<keyword evidence="4" id="KW-0255">Endonuclease</keyword>
<evidence type="ECO:0000313" key="5">
    <source>
        <dbReference type="Proteomes" id="UP000628017"/>
    </source>
</evidence>
<keyword evidence="4" id="KW-0540">Nuclease</keyword>
<feature type="domain" description="Endonuclease/exonuclease/phosphatase" evidence="3">
    <location>
        <begin position="25"/>
        <end position="366"/>
    </location>
</feature>
<dbReference type="GO" id="GO:0004519">
    <property type="term" value="F:endonuclease activity"/>
    <property type="evidence" value="ECO:0007669"/>
    <property type="project" value="UniProtKB-KW"/>
</dbReference>
<feature type="compositionally biased region" description="Low complexity" evidence="1">
    <location>
        <begin position="290"/>
        <end position="300"/>
    </location>
</feature>
<dbReference type="InterPro" id="IPR036691">
    <property type="entry name" value="Endo/exonu/phosph_ase_sf"/>
</dbReference>
<dbReference type="AlphaFoldDB" id="A0A916VQB7"/>
<evidence type="ECO:0000256" key="1">
    <source>
        <dbReference type="SAM" id="MobiDB-lite"/>
    </source>
</evidence>
<evidence type="ECO:0000259" key="3">
    <source>
        <dbReference type="Pfam" id="PF03372"/>
    </source>
</evidence>